<accession>A0A2P2CA51</accession>
<organism evidence="1">
    <name type="scientific">metagenome</name>
    <dbReference type="NCBI Taxonomy" id="256318"/>
    <lineage>
        <taxon>unclassified sequences</taxon>
        <taxon>metagenomes</taxon>
    </lineage>
</organism>
<sequence>MMKRTPLRLALGVAVSGLLLLTYVTSLSAEAATGSDAVWLPLNGSSGVAVKVNNAGSSVTVQRVVSEDGGSLTFASSYATAGNALRYPAYDGDPAAPRAVVGVTNAGDTDGLTPRGRAFTIGADVRLARVNNGTPYDNGNNVIQRGLYDEASQFKIQVDDGRASCRIKGLSGETMLTSGRAIATGAWYRLTCRRINRDGPDRFRLVVRPIASDGSLGVATKVSSTTTVGRLSFPVSTPMSLGGKLGNDLVIVAASDQFNGKLDNAFFRLD</sequence>
<name>A0A2P2CA51_9ZZZZ</name>
<dbReference type="EMBL" id="CZKA01000039">
    <property type="protein sequence ID" value="CUR57772.1"/>
    <property type="molecule type" value="Genomic_DNA"/>
</dbReference>
<dbReference type="AlphaFoldDB" id="A0A2P2CA51"/>
<proteinExistence type="predicted"/>
<evidence type="ECO:0000313" key="1">
    <source>
        <dbReference type="EMBL" id="CUR57772.1"/>
    </source>
</evidence>
<protein>
    <submittedName>
        <fullName evidence="1">Uncharacterized protein</fullName>
    </submittedName>
</protein>
<dbReference type="SUPFAM" id="SSF49899">
    <property type="entry name" value="Concanavalin A-like lectins/glucanases"/>
    <property type="match status" value="1"/>
</dbReference>
<reference evidence="1" key="1">
    <citation type="submission" date="2015-08" db="EMBL/GenBank/DDBJ databases">
        <authorList>
            <person name="Babu N.S."/>
            <person name="Beckwith C.J."/>
            <person name="Beseler K.G."/>
            <person name="Brison A."/>
            <person name="Carone J.V."/>
            <person name="Caskin T.P."/>
            <person name="Diamond M."/>
            <person name="Durham M.E."/>
            <person name="Foxe J.M."/>
            <person name="Go M."/>
            <person name="Henderson B.A."/>
            <person name="Jones I.B."/>
            <person name="McGettigan J.A."/>
            <person name="Micheletti S.J."/>
            <person name="Nasrallah M.E."/>
            <person name="Ortiz D."/>
            <person name="Piller C.R."/>
            <person name="Privatt S.R."/>
            <person name="Schneider S.L."/>
            <person name="Sharp S."/>
            <person name="Smith T.C."/>
            <person name="Stanton J.D."/>
            <person name="Ullery H.E."/>
            <person name="Wilson R.J."/>
            <person name="Serrano M.G."/>
            <person name="Buck G."/>
            <person name="Lee V."/>
            <person name="Wang Y."/>
            <person name="Carvalho R."/>
            <person name="Voegtly L."/>
            <person name="Shi R."/>
            <person name="Duckworth R."/>
            <person name="Johnson A."/>
            <person name="Loviza R."/>
            <person name="Walstead R."/>
            <person name="Shah Z."/>
            <person name="Kiflezghi M."/>
            <person name="Wade K."/>
            <person name="Ball S.L."/>
            <person name="Bradley K.W."/>
            <person name="Asai D.J."/>
            <person name="Bowman C.A."/>
            <person name="Russell D.A."/>
            <person name="Pope W.H."/>
            <person name="Jacobs-Sera D."/>
            <person name="Hendrix R.W."/>
            <person name="Hatfull G.F."/>
        </authorList>
    </citation>
    <scope>NUCLEOTIDE SEQUENCE</scope>
</reference>
<dbReference type="InterPro" id="IPR013320">
    <property type="entry name" value="ConA-like_dom_sf"/>
</dbReference>
<gene>
    <name evidence="1" type="ORF">NOCA2440011</name>
</gene>
<dbReference type="Gene3D" id="2.60.120.200">
    <property type="match status" value="1"/>
</dbReference>